<evidence type="ECO:0000313" key="2">
    <source>
        <dbReference type="Proteomes" id="UP000692954"/>
    </source>
</evidence>
<organism evidence="1 2">
    <name type="scientific">Paramecium sonneborni</name>
    <dbReference type="NCBI Taxonomy" id="65129"/>
    <lineage>
        <taxon>Eukaryota</taxon>
        <taxon>Sar</taxon>
        <taxon>Alveolata</taxon>
        <taxon>Ciliophora</taxon>
        <taxon>Intramacronucleata</taxon>
        <taxon>Oligohymenophorea</taxon>
        <taxon>Peniculida</taxon>
        <taxon>Parameciidae</taxon>
        <taxon>Paramecium</taxon>
    </lineage>
</organism>
<keyword evidence="2" id="KW-1185">Reference proteome</keyword>
<reference evidence="1" key="1">
    <citation type="submission" date="2021-01" db="EMBL/GenBank/DDBJ databases">
        <authorList>
            <consortium name="Genoscope - CEA"/>
            <person name="William W."/>
        </authorList>
    </citation>
    <scope>NUCLEOTIDE SEQUENCE</scope>
</reference>
<accession>A0A8S1QZU0</accession>
<proteinExistence type="predicted"/>
<gene>
    <name evidence="1" type="ORF">PSON_ATCC_30995.1.T1260145</name>
</gene>
<name>A0A8S1QZU0_9CILI</name>
<dbReference type="AlphaFoldDB" id="A0A8S1QZU0"/>
<dbReference type="EMBL" id="CAJJDN010000126">
    <property type="protein sequence ID" value="CAD8120507.1"/>
    <property type="molecule type" value="Genomic_DNA"/>
</dbReference>
<dbReference type="Proteomes" id="UP000692954">
    <property type="component" value="Unassembled WGS sequence"/>
</dbReference>
<sequence>MNTTELRISKSFIRERQSLIPRSESKLFNCQNLRYHFLKKIASN</sequence>
<evidence type="ECO:0000313" key="1">
    <source>
        <dbReference type="EMBL" id="CAD8120507.1"/>
    </source>
</evidence>
<protein>
    <submittedName>
        <fullName evidence="1">Uncharacterized protein</fullName>
    </submittedName>
</protein>
<comment type="caution">
    <text evidence="1">The sequence shown here is derived from an EMBL/GenBank/DDBJ whole genome shotgun (WGS) entry which is preliminary data.</text>
</comment>